<protein>
    <recommendedName>
        <fullName evidence="1">Carrier domain-containing protein</fullName>
    </recommendedName>
</protein>
<accession>A0A949JJR6</accession>
<keyword evidence="3" id="KW-1185">Reference proteome</keyword>
<dbReference type="RefSeq" id="WP_211039319.1">
    <property type="nucleotide sequence ID" value="NZ_JAELVF020000002.1"/>
</dbReference>
<dbReference type="SUPFAM" id="SSF47336">
    <property type="entry name" value="ACP-like"/>
    <property type="match status" value="1"/>
</dbReference>
<organism evidence="2 3">
    <name type="scientific">Streptomyces tardus</name>
    <dbReference type="NCBI Taxonomy" id="2780544"/>
    <lineage>
        <taxon>Bacteria</taxon>
        <taxon>Bacillati</taxon>
        <taxon>Actinomycetota</taxon>
        <taxon>Actinomycetes</taxon>
        <taxon>Kitasatosporales</taxon>
        <taxon>Streptomycetaceae</taxon>
        <taxon>Streptomyces</taxon>
    </lineage>
</organism>
<dbReference type="EMBL" id="JAELVF020000002">
    <property type="protein sequence ID" value="MBU7600088.1"/>
    <property type="molecule type" value="Genomic_DNA"/>
</dbReference>
<evidence type="ECO:0000259" key="1">
    <source>
        <dbReference type="PROSITE" id="PS50075"/>
    </source>
</evidence>
<dbReference type="Gene3D" id="1.10.1200.10">
    <property type="entry name" value="ACP-like"/>
    <property type="match status" value="1"/>
</dbReference>
<dbReference type="Proteomes" id="UP000694501">
    <property type="component" value="Unassembled WGS sequence"/>
</dbReference>
<proteinExistence type="predicted"/>
<dbReference type="InterPro" id="IPR009081">
    <property type="entry name" value="PP-bd_ACP"/>
</dbReference>
<gene>
    <name evidence="2" type="ORF">JGS22_021235</name>
</gene>
<name>A0A949JJR6_9ACTN</name>
<evidence type="ECO:0000313" key="2">
    <source>
        <dbReference type="EMBL" id="MBU7600088.1"/>
    </source>
</evidence>
<dbReference type="Pfam" id="PF00550">
    <property type="entry name" value="PP-binding"/>
    <property type="match status" value="1"/>
</dbReference>
<dbReference type="AlphaFoldDB" id="A0A949JJR6"/>
<comment type="caution">
    <text evidence="2">The sequence shown here is derived from an EMBL/GenBank/DDBJ whole genome shotgun (WGS) entry which is preliminary data.</text>
</comment>
<dbReference type="InterPro" id="IPR036736">
    <property type="entry name" value="ACP-like_sf"/>
</dbReference>
<dbReference type="PROSITE" id="PS50075">
    <property type="entry name" value="CARRIER"/>
    <property type="match status" value="1"/>
</dbReference>
<reference evidence="2" key="1">
    <citation type="submission" date="2021-06" db="EMBL/GenBank/DDBJ databases">
        <title>Sequencing of actinobacteria type strains.</title>
        <authorList>
            <person name="Nguyen G.-S."/>
            <person name="Wentzel A."/>
        </authorList>
    </citation>
    <scope>NUCLEOTIDE SEQUENCE</scope>
    <source>
        <strain evidence="2">P38-E01</strain>
    </source>
</reference>
<evidence type="ECO:0000313" key="3">
    <source>
        <dbReference type="Proteomes" id="UP000694501"/>
    </source>
</evidence>
<sequence length="83" mass="9378">MNRREIAAIVRARIGELLDDARDIGDRDILSHHGLNSLLSVELTLRIEEEFDIAFEDDELNFENFETLQSITDLVAGKVSVHG</sequence>
<feature type="domain" description="Carrier" evidence="1">
    <location>
        <begin position="1"/>
        <end position="79"/>
    </location>
</feature>